<feature type="compositionally biased region" description="Basic residues" evidence="4">
    <location>
        <begin position="35"/>
        <end position="46"/>
    </location>
</feature>
<feature type="compositionally biased region" description="Polar residues" evidence="4">
    <location>
        <begin position="81"/>
        <end position="92"/>
    </location>
</feature>
<accession>A0A7S0G276</accession>
<dbReference type="GO" id="GO:0005634">
    <property type="term" value="C:nucleus"/>
    <property type="evidence" value="ECO:0007669"/>
    <property type="project" value="UniProtKB-SubCell"/>
</dbReference>
<evidence type="ECO:0000256" key="2">
    <source>
        <dbReference type="ARBA" id="ARBA00005625"/>
    </source>
</evidence>
<protein>
    <recommendedName>
        <fullName evidence="6">Akirin</fullName>
    </recommendedName>
</protein>
<evidence type="ECO:0000256" key="3">
    <source>
        <dbReference type="ARBA" id="ARBA00023242"/>
    </source>
</evidence>
<evidence type="ECO:0000256" key="1">
    <source>
        <dbReference type="ARBA" id="ARBA00004123"/>
    </source>
</evidence>
<sequence>MAGGRGRKDGMKRKFEALVVEEDNNDGPSFNAEVRKRRHLGKRPRHTTAAVAAGDSESSEEGMSSRSVGSSDSSPSSGGETQASHPQTGLSLTVRQKLVRASANPTQPIFTPDEVHEICLHSMSEREARLQEEYANILNDRLAEQFQTFTQVNRDFLFRAYREPQNTYVS</sequence>
<keyword evidence="3" id="KW-0539">Nucleus</keyword>
<evidence type="ECO:0008006" key="6">
    <source>
        <dbReference type="Google" id="ProtNLM"/>
    </source>
</evidence>
<dbReference type="GO" id="GO:0045944">
    <property type="term" value="P:positive regulation of transcription by RNA polymerase II"/>
    <property type="evidence" value="ECO:0007669"/>
    <property type="project" value="TreeGrafter"/>
</dbReference>
<dbReference type="AlphaFoldDB" id="A0A7S0G276"/>
<comment type="subcellular location">
    <subcellularLocation>
        <location evidence="1">Nucleus</location>
    </subcellularLocation>
</comment>
<reference evidence="5" key="1">
    <citation type="submission" date="2021-01" db="EMBL/GenBank/DDBJ databases">
        <authorList>
            <person name="Corre E."/>
            <person name="Pelletier E."/>
            <person name="Niang G."/>
            <person name="Scheremetjew M."/>
            <person name="Finn R."/>
            <person name="Kale V."/>
            <person name="Holt S."/>
            <person name="Cochrane G."/>
            <person name="Meng A."/>
            <person name="Brown T."/>
            <person name="Cohen L."/>
        </authorList>
    </citation>
    <scope>NUCLEOTIDE SEQUENCE</scope>
    <source>
        <strain evidence="5">UTEX LB 2760</strain>
    </source>
</reference>
<organism evidence="5">
    <name type="scientific">Rhodosorus marinus</name>
    <dbReference type="NCBI Taxonomy" id="101924"/>
    <lineage>
        <taxon>Eukaryota</taxon>
        <taxon>Rhodophyta</taxon>
        <taxon>Stylonematophyceae</taxon>
        <taxon>Stylonematales</taxon>
        <taxon>Stylonemataceae</taxon>
        <taxon>Rhodosorus</taxon>
    </lineage>
</organism>
<dbReference type="PANTHER" id="PTHR13293:SF6">
    <property type="entry name" value="AKIRIN-RELATED"/>
    <property type="match status" value="1"/>
</dbReference>
<dbReference type="InterPro" id="IPR024132">
    <property type="entry name" value="Akirin"/>
</dbReference>
<feature type="compositionally biased region" description="Low complexity" evidence="4">
    <location>
        <begin position="61"/>
        <end position="80"/>
    </location>
</feature>
<evidence type="ECO:0000313" key="5">
    <source>
        <dbReference type="EMBL" id="CAD8393895.1"/>
    </source>
</evidence>
<comment type="similarity">
    <text evidence="2">Belongs to the akirin family.</text>
</comment>
<dbReference type="EMBL" id="HBEK01007130">
    <property type="protein sequence ID" value="CAD8393895.1"/>
    <property type="molecule type" value="Transcribed_RNA"/>
</dbReference>
<feature type="region of interest" description="Disordered" evidence="4">
    <location>
        <begin position="19"/>
        <end position="92"/>
    </location>
</feature>
<gene>
    <name evidence="5" type="ORF">RMAR0315_LOCUS3880</name>
</gene>
<name>A0A7S0G276_9RHOD</name>
<dbReference type="GO" id="GO:0000785">
    <property type="term" value="C:chromatin"/>
    <property type="evidence" value="ECO:0007669"/>
    <property type="project" value="TreeGrafter"/>
</dbReference>
<evidence type="ECO:0000256" key="4">
    <source>
        <dbReference type="SAM" id="MobiDB-lite"/>
    </source>
</evidence>
<dbReference type="GO" id="GO:0003712">
    <property type="term" value="F:transcription coregulator activity"/>
    <property type="evidence" value="ECO:0007669"/>
    <property type="project" value="TreeGrafter"/>
</dbReference>
<dbReference type="PANTHER" id="PTHR13293">
    <property type="entry name" value="AKIRIN-RELATED"/>
    <property type="match status" value="1"/>
</dbReference>
<proteinExistence type="inferred from homology"/>